<gene>
    <name evidence="2" type="ORF">PYCCODRAFT_1007651</name>
</gene>
<evidence type="ECO:0000256" key="1">
    <source>
        <dbReference type="SAM" id="MobiDB-lite"/>
    </source>
</evidence>
<keyword evidence="3" id="KW-1185">Reference proteome</keyword>
<accession>A0A1Y2IB96</accession>
<dbReference type="AlphaFoldDB" id="A0A1Y2IB96"/>
<reference evidence="2 3" key="1">
    <citation type="journal article" date="2015" name="Biotechnol. Biofuels">
        <title>Enhanced degradation of softwood versus hardwood by the white-rot fungus Pycnoporus coccineus.</title>
        <authorList>
            <person name="Couturier M."/>
            <person name="Navarro D."/>
            <person name="Chevret D."/>
            <person name="Henrissat B."/>
            <person name="Piumi F."/>
            <person name="Ruiz-Duenas F.J."/>
            <person name="Martinez A.T."/>
            <person name="Grigoriev I.V."/>
            <person name="Riley R."/>
            <person name="Lipzen A."/>
            <person name="Berrin J.G."/>
            <person name="Master E.R."/>
            <person name="Rosso M.N."/>
        </authorList>
    </citation>
    <scope>NUCLEOTIDE SEQUENCE [LARGE SCALE GENOMIC DNA]</scope>
    <source>
        <strain evidence="2 3">BRFM310</strain>
    </source>
</reference>
<dbReference type="Proteomes" id="UP000193067">
    <property type="component" value="Unassembled WGS sequence"/>
</dbReference>
<evidence type="ECO:0000313" key="3">
    <source>
        <dbReference type="Proteomes" id="UP000193067"/>
    </source>
</evidence>
<protein>
    <submittedName>
        <fullName evidence="2">Uncharacterized protein</fullName>
    </submittedName>
</protein>
<name>A0A1Y2IB96_TRAC3</name>
<sequence>MRALDAALGIPGRVAVQVQRQSSCRPPFDPPPCPAAQPMRKRNRAETATSHEGDERAPSAMSSLPIPGWVLAQLLVRGSVPPTDALAPANIDFYLGSVMQYVSRLGSSRSGMDCTVAAAVFCFVDSRCARSLSASRQTIDAGQRPSTDIPGDDSGDGVLRWAGFTAAESAHVVDIRL</sequence>
<evidence type="ECO:0000313" key="2">
    <source>
        <dbReference type="EMBL" id="OSC98356.1"/>
    </source>
</evidence>
<dbReference type="EMBL" id="KZ084139">
    <property type="protein sequence ID" value="OSC98356.1"/>
    <property type="molecule type" value="Genomic_DNA"/>
</dbReference>
<organism evidence="2 3">
    <name type="scientific">Trametes coccinea (strain BRFM310)</name>
    <name type="common">Pycnoporus coccineus</name>
    <dbReference type="NCBI Taxonomy" id="1353009"/>
    <lineage>
        <taxon>Eukaryota</taxon>
        <taxon>Fungi</taxon>
        <taxon>Dikarya</taxon>
        <taxon>Basidiomycota</taxon>
        <taxon>Agaricomycotina</taxon>
        <taxon>Agaricomycetes</taxon>
        <taxon>Polyporales</taxon>
        <taxon>Polyporaceae</taxon>
        <taxon>Trametes</taxon>
    </lineage>
</organism>
<proteinExistence type="predicted"/>
<feature type="region of interest" description="Disordered" evidence="1">
    <location>
        <begin position="21"/>
        <end position="61"/>
    </location>
</feature>